<name>A0A1B0ADY7_GLOPL</name>
<reference evidence="1" key="2">
    <citation type="submission" date="2020-05" db="UniProtKB">
        <authorList>
            <consortium name="EnsemblMetazoa"/>
        </authorList>
    </citation>
    <scope>IDENTIFICATION</scope>
    <source>
        <strain evidence="1">IAEA</strain>
    </source>
</reference>
<dbReference type="Proteomes" id="UP000092445">
    <property type="component" value="Unassembled WGS sequence"/>
</dbReference>
<proteinExistence type="predicted"/>
<dbReference type="EnsemblMetazoa" id="GPAI042640-RA">
    <property type="protein sequence ID" value="GPAI042640-PA"/>
    <property type="gene ID" value="GPAI042640"/>
</dbReference>
<accession>A0A1B0ADY7</accession>
<reference evidence="2" key="1">
    <citation type="submission" date="2014-03" db="EMBL/GenBank/DDBJ databases">
        <authorList>
            <person name="Aksoy S."/>
            <person name="Warren W."/>
            <person name="Wilson R.K."/>
        </authorList>
    </citation>
    <scope>NUCLEOTIDE SEQUENCE [LARGE SCALE GENOMIC DNA]</scope>
    <source>
        <strain evidence="2">IAEA</strain>
    </source>
</reference>
<protein>
    <submittedName>
        <fullName evidence="1">Uncharacterized protein</fullName>
    </submittedName>
</protein>
<evidence type="ECO:0000313" key="2">
    <source>
        <dbReference type="Proteomes" id="UP000092445"/>
    </source>
</evidence>
<dbReference type="AlphaFoldDB" id="A0A1B0ADY7"/>
<sequence length="354" mass="41055">MQIRSELSAEIRSSLNDEEMNIVSLTKNNDYYVFLSDNNKRHCRKINEANVCEIIDDNAYLRGKFCKNFLKCNGPNEKDGRLVDECNCNCVRFASNKSTSNEAFYAHLVGRLPNTNNKGQYKVSKKSVQPTRKRLYLNRNCRRLSRRAFRCRFMRANNSNVKLKLLTYPSVAHLLFKYTLKRRRRRRYRASKIKAFDGNRKLTAKAFKCFKTIPHERICEFALPKATRRQLDAKREHKINIKQMRGSDSQKNLNISTIYSGALCTNTRPFQLTVTVIVGGEEQLLIDIVCLCGMAKLEFYMAEHSNQRLQAYVLVIIVQYPGHSQSVTSAPKREQKPPSLDSVRCYVNSKRANR</sequence>
<evidence type="ECO:0000313" key="1">
    <source>
        <dbReference type="EnsemblMetazoa" id="GPAI042640-PA"/>
    </source>
</evidence>
<dbReference type="VEuPathDB" id="VectorBase:GPAI042640"/>
<keyword evidence="2" id="KW-1185">Reference proteome</keyword>
<organism evidence="1 2">
    <name type="scientific">Glossina pallidipes</name>
    <name type="common">Tsetse fly</name>
    <dbReference type="NCBI Taxonomy" id="7398"/>
    <lineage>
        <taxon>Eukaryota</taxon>
        <taxon>Metazoa</taxon>
        <taxon>Ecdysozoa</taxon>
        <taxon>Arthropoda</taxon>
        <taxon>Hexapoda</taxon>
        <taxon>Insecta</taxon>
        <taxon>Pterygota</taxon>
        <taxon>Neoptera</taxon>
        <taxon>Endopterygota</taxon>
        <taxon>Diptera</taxon>
        <taxon>Brachycera</taxon>
        <taxon>Muscomorpha</taxon>
        <taxon>Hippoboscoidea</taxon>
        <taxon>Glossinidae</taxon>
        <taxon>Glossina</taxon>
    </lineage>
</organism>